<dbReference type="PANTHER" id="PTHR31293">
    <property type="entry name" value="RNI-LIKE SUPERFAMILY PROTEIN"/>
    <property type="match status" value="1"/>
</dbReference>
<dbReference type="HOGENOM" id="CLU_010721_7_1_1"/>
<accession>D7KH97</accession>
<dbReference type="Proteomes" id="UP000008694">
    <property type="component" value="Unassembled WGS sequence"/>
</dbReference>
<dbReference type="SMART" id="SM00579">
    <property type="entry name" value="FBD"/>
    <property type="match status" value="1"/>
</dbReference>
<protein>
    <submittedName>
        <fullName evidence="2">Predicted protein</fullName>
    </submittedName>
</protein>
<reference evidence="3" key="1">
    <citation type="journal article" date="2011" name="Nat. Genet.">
        <title>The Arabidopsis lyrata genome sequence and the basis of rapid genome size change.</title>
        <authorList>
            <person name="Hu T.T."/>
            <person name="Pattyn P."/>
            <person name="Bakker E.G."/>
            <person name="Cao J."/>
            <person name="Cheng J.-F."/>
            <person name="Clark R.M."/>
            <person name="Fahlgren N."/>
            <person name="Fawcett J.A."/>
            <person name="Grimwood J."/>
            <person name="Gundlach H."/>
            <person name="Haberer G."/>
            <person name="Hollister J.D."/>
            <person name="Ossowski S."/>
            <person name="Ottilar R.P."/>
            <person name="Salamov A.A."/>
            <person name="Schneeberger K."/>
            <person name="Spannagl M."/>
            <person name="Wang X."/>
            <person name="Yang L."/>
            <person name="Nasrallah M.E."/>
            <person name="Bergelson J."/>
            <person name="Carrington J.C."/>
            <person name="Gaut B.S."/>
            <person name="Schmutz J."/>
            <person name="Mayer K.F.X."/>
            <person name="Van de Peer Y."/>
            <person name="Grigoriev I.V."/>
            <person name="Nordborg M."/>
            <person name="Weigel D."/>
            <person name="Guo Y.-L."/>
        </authorList>
    </citation>
    <scope>NUCLEOTIDE SEQUENCE [LARGE SCALE GENOMIC DNA]</scope>
    <source>
        <strain evidence="3">cv. MN47</strain>
    </source>
</reference>
<dbReference type="AlphaFoldDB" id="D7KH97"/>
<evidence type="ECO:0000313" key="2">
    <source>
        <dbReference type="EMBL" id="EFH66573.1"/>
    </source>
</evidence>
<keyword evidence="3" id="KW-1185">Reference proteome</keyword>
<dbReference type="SUPFAM" id="SSF52047">
    <property type="entry name" value="RNI-like"/>
    <property type="match status" value="1"/>
</dbReference>
<dbReference type="InterPro" id="IPR006566">
    <property type="entry name" value="FBD"/>
</dbReference>
<dbReference type="EMBL" id="GL348713">
    <property type="protein sequence ID" value="EFH66573.1"/>
    <property type="molecule type" value="Genomic_DNA"/>
</dbReference>
<dbReference type="STRING" id="81972.D7KH97"/>
<organism evidence="3">
    <name type="scientific">Arabidopsis lyrata subsp. lyrata</name>
    <name type="common">Lyre-leaved rock-cress</name>
    <dbReference type="NCBI Taxonomy" id="81972"/>
    <lineage>
        <taxon>Eukaryota</taxon>
        <taxon>Viridiplantae</taxon>
        <taxon>Streptophyta</taxon>
        <taxon>Embryophyta</taxon>
        <taxon>Tracheophyta</taxon>
        <taxon>Spermatophyta</taxon>
        <taxon>Magnoliopsida</taxon>
        <taxon>eudicotyledons</taxon>
        <taxon>Gunneridae</taxon>
        <taxon>Pentapetalae</taxon>
        <taxon>rosids</taxon>
        <taxon>malvids</taxon>
        <taxon>Brassicales</taxon>
        <taxon>Brassicaceae</taxon>
        <taxon>Camelineae</taxon>
        <taxon>Arabidopsis</taxon>
    </lineage>
</organism>
<gene>
    <name evidence="2" type="ORF">ARALYDRAFT_679655</name>
</gene>
<feature type="domain" description="FBD" evidence="1">
    <location>
        <begin position="171"/>
        <end position="242"/>
    </location>
</feature>
<sequence>MVELKLATGRFEAMLPDEDVSLPSLKTLFLERICFYNTDFCVLGKLLFASPLLEEFTIRCVGSWQYGSCCRNVSSSTLKKLTIVSTPQLDFWDMLFDTPNLAYLEYTGLVPREYPTVNLESLVEAKLDLSFCLGISNPTNLIKGLTNVEVLELSSVKTSEGPLHADECEGEYGLSCPVKVLKITEYGGKSGELKRMKHLLEKLACLELVKVRACAINDKEKSRITKDLLMVPRSFNCNIQLSKVFN</sequence>
<dbReference type="Gramene" id="Al_scaffold_0001_1978">
    <property type="protein sequence ID" value="Al_scaffold_0001_1978"/>
    <property type="gene ID" value="Al_scaffold_0001_1978"/>
</dbReference>
<dbReference type="PANTHER" id="PTHR31293:SF12">
    <property type="entry name" value="RNI-LIKE SUPERFAMILY PROTEIN"/>
    <property type="match status" value="1"/>
</dbReference>
<dbReference type="Gene3D" id="3.80.10.10">
    <property type="entry name" value="Ribonuclease Inhibitor"/>
    <property type="match status" value="1"/>
</dbReference>
<proteinExistence type="predicted"/>
<dbReference type="InterPro" id="IPR055294">
    <property type="entry name" value="FBL60-like"/>
</dbReference>
<evidence type="ECO:0000313" key="3">
    <source>
        <dbReference type="Proteomes" id="UP000008694"/>
    </source>
</evidence>
<evidence type="ECO:0000259" key="1">
    <source>
        <dbReference type="SMART" id="SM00579"/>
    </source>
</evidence>
<name>D7KH97_ARALL</name>
<dbReference type="InterPro" id="IPR032675">
    <property type="entry name" value="LRR_dom_sf"/>
</dbReference>